<feature type="transmembrane region" description="Helical" evidence="1">
    <location>
        <begin position="203"/>
        <end position="223"/>
    </location>
</feature>
<dbReference type="EMBL" id="CP039340">
    <property type="protein sequence ID" value="QCX51411.1"/>
    <property type="molecule type" value="Genomic_DNA"/>
</dbReference>
<keyword evidence="1" id="KW-0472">Membrane</keyword>
<gene>
    <name evidence="3" type="ORF">E7Z57_20325</name>
    <name evidence="2" type="ORF">RUN39_v1_440006</name>
</gene>
<organism evidence="2">
    <name type="scientific">Ralstonia solanacearum</name>
    <name type="common">Pseudomonas solanacearum</name>
    <dbReference type="NCBI Taxonomy" id="305"/>
    <lineage>
        <taxon>Bacteria</taxon>
        <taxon>Pseudomonadati</taxon>
        <taxon>Pseudomonadota</taxon>
        <taxon>Betaproteobacteria</taxon>
        <taxon>Burkholderiales</taxon>
        <taxon>Burkholderiaceae</taxon>
        <taxon>Ralstonia</taxon>
        <taxon>Ralstonia solanacearum species complex</taxon>
    </lineage>
</organism>
<evidence type="ECO:0000256" key="1">
    <source>
        <dbReference type="SAM" id="Phobius"/>
    </source>
</evidence>
<keyword evidence="1" id="KW-0812">Transmembrane</keyword>
<keyword evidence="3" id="KW-0614">Plasmid</keyword>
<feature type="transmembrane region" description="Helical" evidence="1">
    <location>
        <begin position="173"/>
        <end position="196"/>
    </location>
</feature>
<protein>
    <recommendedName>
        <fullName evidence="5">Transmembrane protein</fullName>
    </recommendedName>
</protein>
<proteinExistence type="predicted"/>
<geneLocation type="plasmid" evidence="4">
    <name>puw386</name>
</geneLocation>
<evidence type="ECO:0008006" key="5">
    <source>
        <dbReference type="Google" id="ProtNLM"/>
    </source>
</evidence>
<evidence type="ECO:0000313" key="2">
    <source>
        <dbReference type="EMBL" id="CUV12827.1"/>
    </source>
</evidence>
<evidence type="ECO:0000313" key="4">
    <source>
        <dbReference type="Proteomes" id="UP000310553"/>
    </source>
</evidence>
<geneLocation type="plasmid" evidence="3">
    <name>pUW386</name>
</geneLocation>
<feature type="transmembrane region" description="Helical" evidence="1">
    <location>
        <begin position="99"/>
        <end position="118"/>
    </location>
</feature>
<feature type="transmembrane region" description="Helical" evidence="1">
    <location>
        <begin position="51"/>
        <end position="68"/>
    </location>
</feature>
<feature type="transmembrane region" description="Helical" evidence="1">
    <location>
        <begin position="243"/>
        <end position="261"/>
    </location>
</feature>
<keyword evidence="1" id="KW-1133">Transmembrane helix</keyword>
<dbReference type="PATRIC" id="fig|305.106.peg.1977"/>
<accession>A0A0S4TRY6</accession>
<dbReference type="Proteomes" id="UP000310553">
    <property type="component" value="Plasmid pUW386"/>
</dbReference>
<dbReference type="AlphaFoldDB" id="A0A0S4TRY6"/>
<evidence type="ECO:0000313" key="3">
    <source>
        <dbReference type="EMBL" id="QCX51411.1"/>
    </source>
</evidence>
<name>A0A0S4TRY6_RALSL</name>
<sequence length="265" mass="28163">MKKPVLPTIAAYFLLLTATSAFLTLYRMRVAGYAWTTPLIPHSSLSVKGQWLWVAAAAAANIGIAIALMRGWSWAKPLLFASLAVNEGVGLFASEINVLSILLGLAFSAAPVIMVALSRPEAPSPGTARIGRRAAARRAIGLGLYWAAAFVLFVVLTTLFGGNTPLRATGSEAGAGLFVVAALAIMLAGGAVIGTFTVAAREAALVLISLPSYLIVYCIWTYLSLKLVYPKNPWHFQWDATGMWLAMLGMGGFGLMAVAEWRETT</sequence>
<reference evidence="2" key="1">
    <citation type="submission" date="2015-10" db="EMBL/GenBank/DDBJ databases">
        <authorList>
            <person name="Gilbert D.G."/>
        </authorList>
    </citation>
    <scope>NUCLEOTIDE SEQUENCE</scope>
    <source>
        <strain evidence="2">Phyl III-seqv23</strain>
    </source>
</reference>
<feature type="transmembrane region" description="Helical" evidence="1">
    <location>
        <begin position="139"/>
        <end position="161"/>
    </location>
</feature>
<dbReference type="EMBL" id="LN899819">
    <property type="protein sequence ID" value="CUV12827.1"/>
    <property type="molecule type" value="Genomic_DNA"/>
</dbReference>
<reference evidence="3 4" key="2">
    <citation type="submission" date="2019-04" db="EMBL/GenBank/DDBJ databases">
        <title>Complete Genome of UW386 and Higher Quality Genome of UW700.</title>
        <authorList>
            <person name="Jacobs J."/>
            <person name="Perez A."/>
            <person name="Steidl O."/>
            <person name="Allen C."/>
        </authorList>
    </citation>
    <scope>NUCLEOTIDE SEQUENCE [LARGE SCALE GENOMIC DNA]</scope>
    <source>
        <strain evidence="3 4">UW386</strain>
        <plasmid evidence="3">pUW386</plasmid>
        <plasmid evidence="4">puw386</plasmid>
    </source>
</reference>